<dbReference type="PROSITE" id="PS51704">
    <property type="entry name" value="GP_PDE"/>
    <property type="match status" value="1"/>
</dbReference>
<evidence type="ECO:0000313" key="4">
    <source>
        <dbReference type="Proteomes" id="UP000236731"/>
    </source>
</evidence>
<dbReference type="OrthoDB" id="384721at2"/>
<dbReference type="Pfam" id="PF03009">
    <property type="entry name" value="GDPD"/>
    <property type="match status" value="1"/>
</dbReference>
<evidence type="ECO:0000259" key="2">
    <source>
        <dbReference type="PROSITE" id="PS51704"/>
    </source>
</evidence>
<dbReference type="GO" id="GO:0070291">
    <property type="term" value="P:N-acylethanolamine metabolic process"/>
    <property type="evidence" value="ECO:0007669"/>
    <property type="project" value="TreeGrafter"/>
</dbReference>
<proteinExistence type="predicted"/>
<dbReference type="PROSITE" id="PS51257">
    <property type="entry name" value="PROKAR_LIPOPROTEIN"/>
    <property type="match status" value="1"/>
</dbReference>
<reference evidence="4" key="1">
    <citation type="submission" date="2016-10" db="EMBL/GenBank/DDBJ databases">
        <authorList>
            <person name="Varghese N."/>
            <person name="Submissions S."/>
        </authorList>
    </citation>
    <scope>NUCLEOTIDE SEQUENCE [LARGE SCALE GENOMIC DNA]</scope>
    <source>
        <strain evidence="4">DSM 22361</strain>
    </source>
</reference>
<dbReference type="PANTHER" id="PTHR46320">
    <property type="entry name" value="GLYCEROPHOSPHODIESTER PHOSPHODIESTERASE 1"/>
    <property type="match status" value="1"/>
</dbReference>
<protein>
    <submittedName>
        <fullName evidence="3">Glycerophosphoryl diester phosphodiesterase</fullName>
    </submittedName>
</protein>
<sequence length="317" mass="35245">MNKNISISCLLLLFGSILSFSCFRTSTGNAVEEVPQVDEVFKLKTVDELYEFLTYAEGSYPLVSAHRGGPGKGFPENAIQTFAEVASKMPAIIECDIAMTKDSVLVLMHDETLDRTTTGKGKLSKKTYAELLELHLKDIDGEETRYKIPTLEEALTWGIGRVIYTLDVKKSVTYEKVIEAIRKTKAESNSIIITYSANQAEVVNKLAPDLMISASIRKSDDLTRLNDLGIPDNRLVAFVGTRQPDSSTYSLLRQHGIKSILGTIGNLDRAAERAGYQVYADYIVNGADILSTDRPFEAQKALDFYIQKRNITSPYIH</sequence>
<feature type="signal peptide" evidence="1">
    <location>
        <begin position="1"/>
        <end position="30"/>
    </location>
</feature>
<feature type="chain" id="PRO_5009293157" evidence="1">
    <location>
        <begin position="31"/>
        <end position="317"/>
    </location>
</feature>
<dbReference type="CDD" id="cd08566">
    <property type="entry name" value="GDPD_AtGDE_like"/>
    <property type="match status" value="1"/>
</dbReference>
<evidence type="ECO:0000313" key="3">
    <source>
        <dbReference type="EMBL" id="SEG53308.1"/>
    </source>
</evidence>
<name>A0A1H6AXM3_9SPHI</name>
<dbReference type="EMBL" id="FNUT01000009">
    <property type="protein sequence ID" value="SEG53308.1"/>
    <property type="molecule type" value="Genomic_DNA"/>
</dbReference>
<dbReference type="RefSeq" id="WP_103906960.1">
    <property type="nucleotide sequence ID" value="NZ_CP049246.1"/>
</dbReference>
<dbReference type="GO" id="GO:0006580">
    <property type="term" value="P:ethanolamine metabolic process"/>
    <property type="evidence" value="ECO:0007669"/>
    <property type="project" value="TreeGrafter"/>
</dbReference>
<dbReference type="GO" id="GO:0008889">
    <property type="term" value="F:glycerophosphodiester phosphodiesterase activity"/>
    <property type="evidence" value="ECO:0007669"/>
    <property type="project" value="TreeGrafter"/>
</dbReference>
<dbReference type="GO" id="GO:0006644">
    <property type="term" value="P:phospholipid metabolic process"/>
    <property type="evidence" value="ECO:0007669"/>
    <property type="project" value="TreeGrafter"/>
</dbReference>
<keyword evidence="4" id="KW-1185">Reference proteome</keyword>
<dbReference type="Gene3D" id="3.20.20.190">
    <property type="entry name" value="Phosphatidylinositol (PI) phosphodiesterase"/>
    <property type="match status" value="1"/>
</dbReference>
<dbReference type="AlphaFoldDB" id="A0A1H6AXM3"/>
<dbReference type="Proteomes" id="UP000236731">
    <property type="component" value="Unassembled WGS sequence"/>
</dbReference>
<feature type="domain" description="GP-PDE" evidence="2">
    <location>
        <begin position="61"/>
        <end position="302"/>
    </location>
</feature>
<keyword evidence="1" id="KW-0732">Signal</keyword>
<gene>
    <name evidence="3" type="ORF">SAMN05421877_10936</name>
</gene>
<dbReference type="PANTHER" id="PTHR46320:SF1">
    <property type="entry name" value="GLYCEROPHOSPHODIESTER PHOSPHODIESTERASE 1"/>
    <property type="match status" value="1"/>
</dbReference>
<dbReference type="InterPro" id="IPR017946">
    <property type="entry name" value="PLC-like_Pdiesterase_TIM-brl"/>
</dbReference>
<dbReference type="InterPro" id="IPR030395">
    <property type="entry name" value="GP_PDE_dom"/>
</dbReference>
<evidence type="ECO:0000256" key="1">
    <source>
        <dbReference type="SAM" id="SignalP"/>
    </source>
</evidence>
<dbReference type="GO" id="GO:0005886">
    <property type="term" value="C:plasma membrane"/>
    <property type="evidence" value="ECO:0007669"/>
    <property type="project" value="TreeGrafter"/>
</dbReference>
<dbReference type="SUPFAM" id="SSF51695">
    <property type="entry name" value="PLC-like phosphodiesterases"/>
    <property type="match status" value="1"/>
</dbReference>
<organism evidence="3 4">
    <name type="scientific">Sphingobacterium lactis</name>
    <dbReference type="NCBI Taxonomy" id="797291"/>
    <lineage>
        <taxon>Bacteria</taxon>
        <taxon>Pseudomonadati</taxon>
        <taxon>Bacteroidota</taxon>
        <taxon>Sphingobacteriia</taxon>
        <taxon>Sphingobacteriales</taxon>
        <taxon>Sphingobacteriaceae</taxon>
        <taxon>Sphingobacterium</taxon>
    </lineage>
</organism>
<accession>A0A1H6AXM3</accession>